<gene>
    <name evidence="2" type="ORF">E0485_02455</name>
</gene>
<comment type="caution">
    <text evidence="2">The sequence shown here is derived from an EMBL/GenBank/DDBJ whole genome shotgun (WGS) entry which is preliminary data.</text>
</comment>
<dbReference type="Gene3D" id="3.90.1200.10">
    <property type="match status" value="1"/>
</dbReference>
<organism evidence="2 3">
    <name type="scientific">Paenibacillus albiflavus</name>
    <dbReference type="NCBI Taxonomy" id="2545760"/>
    <lineage>
        <taxon>Bacteria</taxon>
        <taxon>Bacillati</taxon>
        <taxon>Bacillota</taxon>
        <taxon>Bacilli</taxon>
        <taxon>Bacillales</taxon>
        <taxon>Paenibacillaceae</taxon>
        <taxon>Paenibacillus</taxon>
    </lineage>
</organism>
<name>A0A4R4EMS0_9BACL</name>
<dbReference type="SUPFAM" id="SSF56112">
    <property type="entry name" value="Protein kinase-like (PK-like)"/>
    <property type="match status" value="1"/>
</dbReference>
<dbReference type="EMBL" id="SKFG01000001">
    <property type="protein sequence ID" value="TCZ81157.1"/>
    <property type="molecule type" value="Genomic_DNA"/>
</dbReference>
<evidence type="ECO:0000259" key="1">
    <source>
        <dbReference type="Pfam" id="PF01636"/>
    </source>
</evidence>
<dbReference type="AlphaFoldDB" id="A0A4R4EMS0"/>
<reference evidence="2 3" key="1">
    <citation type="submission" date="2019-03" db="EMBL/GenBank/DDBJ databases">
        <authorList>
            <person name="Kim M.K.M."/>
        </authorList>
    </citation>
    <scope>NUCLEOTIDE SEQUENCE [LARGE SCALE GENOMIC DNA]</scope>
    <source>
        <strain evidence="2 3">18JY21-1</strain>
    </source>
</reference>
<sequence>MMMRSQVNSQIRKVARSYGLEITKLTPCASFYKSNSAYKADTKQGTFLIKPFIGSEVKLRRITAYMKRLENEQYPYMPSWRTNLAGTMWIRKNNKLYYVTDWIDGQQLGEAEQDYMRVGKALATLHAKSIRIRNWKPRNVLAEVNQLRVQNHKFLRRLPFLQNNRTEQGKWFKLVGSHCKLMAEEACQILDQPSTARKLKLARLALVHNDVTIPNIINSVNQLYLIDWECSYVGSIYYEIVRALANTTLFNTGKINAFLTEYTKFRPLDKQEKMIISALFRLPREVWYLGLHSNRGSKSTLFQIVRDTWSKRMEAIHWVDEWAKA</sequence>
<accession>A0A4R4EMS0</accession>
<dbReference type="Proteomes" id="UP000295418">
    <property type="component" value="Unassembled WGS sequence"/>
</dbReference>
<dbReference type="InterPro" id="IPR011009">
    <property type="entry name" value="Kinase-like_dom_sf"/>
</dbReference>
<protein>
    <recommendedName>
        <fullName evidence="1">Aminoglycoside phosphotransferase domain-containing protein</fullName>
    </recommendedName>
</protein>
<dbReference type="RefSeq" id="WP_132416175.1">
    <property type="nucleotide sequence ID" value="NZ_SKFG01000001.1"/>
</dbReference>
<dbReference type="PANTHER" id="PTHR39179:SF3">
    <property type="entry name" value="COTS-RELATED PROTEIN"/>
    <property type="match status" value="1"/>
</dbReference>
<feature type="domain" description="Aminoglycoside phosphotransferase" evidence="1">
    <location>
        <begin position="34"/>
        <end position="266"/>
    </location>
</feature>
<evidence type="ECO:0000313" key="3">
    <source>
        <dbReference type="Proteomes" id="UP000295418"/>
    </source>
</evidence>
<dbReference type="InterPro" id="IPR047175">
    <property type="entry name" value="CotS-like"/>
</dbReference>
<keyword evidence="3" id="KW-1185">Reference proteome</keyword>
<dbReference type="InterPro" id="IPR002575">
    <property type="entry name" value="Aminoglycoside_PTrfase"/>
</dbReference>
<dbReference type="Gene3D" id="3.30.200.20">
    <property type="entry name" value="Phosphorylase Kinase, domain 1"/>
    <property type="match status" value="1"/>
</dbReference>
<dbReference type="Pfam" id="PF01636">
    <property type="entry name" value="APH"/>
    <property type="match status" value="1"/>
</dbReference>
<evidence type="ECO:0000313" key="2">
    <source>
        <dbReference type="EMBL" id="TCZ81157.1"/>
    </source>
</evidence>
<proteinExistence type="predicted"/>
<dbReference type="OrthoDB" id="2600880at2"/>
<dbReference type="PANTHER" id="PTHR39179">
    <property type="entry name" value="SPORE COAT PROTEIN I"/>
    <property type="match status" value="1"/>
</dbReference>
<dbReference type="GO" id="GO:0042601">
    <property type="term" value="C:endospore-forming forespore"/>
    <property type="evidence" value="ECO:0007669"/>
    <property type="project" value="TreeGrafter"/>
</dbReference>